<dbReference type="PROSITE" id="PS52035">
    <property type="entry name" value="PEPTIDASE_M14"/>
    <property type="match status" value="1"/>
</dbReference>
<dbReference type="CDD" id="cd11308">
    <property type="entry name" value="Peptidase_M14NE-CP-C_like"/>
    <property type="match status" value="1"/>
</dbReference>
<evidence type="ECO:0000256" key="5">
    <source>
        <dbReference type="ARBA" id="ARBA00022645"/>
    </source>
</evidence>
<dbReference type="AlphaFoldDB" id="A0A087TJM9"/>
<comment type="cofactor">
    <cofactor evidence="1">
        <name>Zn(2+)</name>
        <dbReference type="ChEBI" id="CHEBI:29105"/>
    </cofactor>
</comment>
<dbReference type="InterPro" id="IPR050753">
    <property type="entry name" value="Peptidase_M14_domain"/>
</dbReference>
<dbReference type="Proteomes" id="UP000054359">
    <property type="component" value="Unassembled WGS sequence"/>
</dbReference>
<dbReference type="MEROPS" id="M14.005"/>
<comment type="similarity">
    <text evidence="3 13">Belongs to the peptidase M14 family.</text>
</comment>
<feature type="active site" description="Proton donor/acceptor" evidence="13">
    <location>
        <position position="311"/>
    </location>
</feature>
<dbReference type="Pfam" id="PF00246">
    <property type="entry name" value="Peptidase_M14"/>
    <property type="match status" value="1"/>
</dbReference>
<dbReference type="PROSITE" id="PS00132">
    <property type="entry name" value="CARBOXYPEPT_ZN_1"/>
    <property type="match status" value="1"/>
</dbReference>
<evidence type="ECO:0000256" key="11">
    <source>
        <dbReference type="ARBA" id="ARBA00023049"/>
    </source>
</evidence>
<dbReference type="FunFam" id="3.40.630.10:FF:000013">
    <property type="entry name" value="carboxypeptidase N catalytic chain"/>
    <property type="match status" value="1"/>
</dbReference>
<evidence type="ECO:0000256" key="9">
    <source>
        <dbReference type="ARBA" id="ARBA00022801"/>
    </source>
</evidence>
<evidence type="ECO:0000313" key="17">
    <source>
        <dbReference type="Proteomes" id="UP000054359"/>
    </source>
</evidence>
<evidence type="ECO:0000256" key="7">
    <source>
        <dbReference type="ARBA" id="ARBA00022723"/>
    </source>
</evidence>
<feature type="chain" id="PRO_5001829725" evidence="14">
    <location>
        <begin position="18"/>
        <end position="467"/>
    </location>
</feature>
<comment type="subcellular location">
    <subcellularLocation>
        <location evidence="2">Secreted</location>
    </subcellularLocation>
</comment>
<dbReference type="InterPro" id="IPR000834">
    <property type="entry name" value="Peptidase_M14"/>
</dbReference>
<dbReference type="InterPro" id="IPR057246">
    <property type="entry name" value="CARBOXYPEPT_ZN_1"/>
</dbReference>
<dbReference type="InterPro" id="IPR008969">
    <property type="entry name" value="CarboxyPept-like_regulatory"/>
</dbReference>
<dbReference type="SMART" id="SM00631">
    <property type="entry name" value="Zn_pept"/>
    <property type="match status" value="1"/>
</dbReference>
<keyword evidence="12" id="KW-0325">Glycoprotein</keyword>
<dbReference type="SUPFAM" id="SSF49464">
    <property type="entry name" value="Carboxypeptidase regulatory domain-like"/>
    <property type="match status" value="1"/>
</dbReference>
<dbReference type="Pfam" id="PF13620">
    <property type="entry name" value="CarboxypepD_reg"/>
    <property type="match status" value="1"/>
</dbReference>
<dbReference type="GO" id="GO:0008270">
    <property type="term" value="F:zinc ion binding"/>
    <property type="evidence" value="ECO:0007669"/>
    <property type="project" value="InterPro"/>
</dbReference>
<name>A0A087TJM9_STEMI</name>
<dbReference type="EMBL" id="KK115515">
    <property type="protein sequence ID" value="KFM65318.1"/>
    <property type="molecule type" value="Genomic_DNA"/>
</dbReference>
<feature type="signal peptide" evidence="14">
    <location>
        <begin position="1"/>
        <end position="17"/>
    </location>
</feature>
<sequence length="467" mass="52151">MSNMLLLICALAGIVSCQKPLWKEPLAHINNAELQNYLLKVHQRCPNITRVYELNQRSVKGWPLIVLEITKHPGKHEELKPEFKYIGNMHGNEVLGRVLLTALAGYLCDEYLSGNPDIQKLINITRIHILPSMNPDGWDIATESGGKDWLSGRENANGVDLNRDFPDLNAVAYKAEKQKQRTNHFFSADVIDHKLQPETKAVIQWILNNPFVLSANLHGGALVANYPYDEARGPNKLHDYTATPDDDTFRFLAGVYSGAHKTMAAGKSVSCGGDDFTHQGGITNGAAWYSVAGGMQDFNYLSSNDFEITLELGCDKYPSAEKLLEEWNNNKQALIDFIWESHIGVKGIVKDALSGQPIQGATIKVFNVTGNRRIDHDITSVPGGEYWRLLTPGEYRITVVKNGYIPKTENIVVSNPPHQEAVCLDFSLMPNFDDQSDMLFDSMSSDPDALEILNLLDFLRSREKLPN</sequence>
<evidence type="ECO:0000313" key="16">
    <source>
        <dbReference type="EMBL" id="KFM65318.1"/>
    </source>
</evidence>
<reference evidence="16 17" key="1">
    <citation type="submission" date="2013-11" db="EMBL/GenBank/DDBJ databases">
        <title>Genome sequencing of Stegodyphus mimosarum.</title>
        <authorList>
            <person name="Bechsgaard J."/>
        </authorList>
    </citation>
    <scope>NUCLEOTIDE SEQUENCE [LARGE SCALE GENOMIC DNA]</scope>
</reference>
<accession>A0A087TJM9</accession>
<evidence type="ECO:0000256" key="10">
    <source>
        <dbReference type="ARBA" id="ARBA00022833"/>
    </source>
</evidence>
<dbReference type="PRINTS" id="PR00765">
    <property type="entry name" value="CRBOXYPTASEA"/>
</dbReference>
<evidence type="ECO:0000256" key="4">
    <source>
        <dbReference type="ARBA" id="ARBA00022525"/>
    </source>
</evidence>
<dbReference type="STRING" id="407821.A0A087TJM9"/>
<proteinExistence type="inferred from homology"/>
<organism evidence="16 17">
    <name type="scientific">Stegodyphus mimosarum</name>
    <name type="common">African social velvet spider</name>
    <dbReference type="NCBI Taxonomy" id="407821"/>
    <lineage>
        <taxon>Eukaryota</taxon>
        <taxon>Metazoa</taxon>
        <taxon>Ecdysozoa</taxon>
        <taxon>Arthropoda</taxon>
        <taxon>Chelicerata</taxon>
        <taxon>Arachnida</taxon>
        <taxon>Araneae</taxon>
        <taxon>Araneomorphae</taxon>
        <taxon>Entelegynae</taxon>
        <taxon>Eresoidea</taxon>
        <taxon>Eresidae</taxon>
        <taxon>Stegodyphus</taxon>
    </lineage>
</organism>
<feature type="domain" description="Peptidase M14" evidence="15">
    <location>
        <begin position="27"/>
        <end position="341"/>
    </location>
</feature>
<evidence type="ECO:0000256" key="14">
    <source>
        <dbReference type="SAM" id="SignalP"/>
    </source>
</evidence>
<dbReference type="GO" id="GO:0005615">
    <property type="term" value="C:extracellular space"/>
    <property type="evidence" value="ECO:0007669"/>
    <property type="project" value="TreeGrafter"/>
</dbReference>
<protein>
    <submittedName>
        <fullName evidence="16">Carboxypeptidase E</fullName>
    </submittedName>
</protein>
<keyword evidence="17" id="KW-1185">Reference proteome</keyword>
<evidence type="ECO:0000256" key="1">
    <source>
        <dbReference type="ARBA" id="ARBA00001947"/>
    </source>
</evidence>
<evidence type="ECO:0000256" key="6">
    <source>
        <dbReference type="ARBA" id="ARBA00022670"/>
    </source>
</evidence>
<keyword evidence="11" id="KW-0482">Metalloprotease</keyword>
<dbReference type="Gene3D" id="3.40.630.10">
    <property type="entry name" value="Zn peptidases"/>
    <property type="match status" value="1"/>
</dbReference>
<keyword evidence="4" id="KW-0964">Secreted</keyword>
<feature type="non-terminal residue" evidence="16">
    <location>
        <position position="467"/>
    </location>
</feature>
<keyword evidence="9" id="KW-0378">Hydrolase</keyword>
<dbReference type="InterPro" id="IPR057247">
    <property type="entry name" value="CARBOXYPEPT_ZN_2"/>
</dbReference>
<dbReference type="OMA" id="WQSHIGV"/>
<dbReference type="GO" id="GO:0016485">
    <property type="term" value="P:protein processing"/>
    <property type="evidence" value="ECO:0007669"/>
    <property type="project" value="TreeGrafter"/>
</dbReference>
<evidence type="ECO:0000256" key="2">
    <source>
        <dbReference type="ARBA" id="ARBA00004613"/>
    </source>
</evidence>
<dbReference type="PANTHER" id="PTHR11532:SF93">
    <property type="entry name" value="CARBOXYPEPTIDASE E"/>
    <property type="match status" value="1"/>
</dbReference>
<keyword evidence="10" id="KW-0862">Zinc</keyword>
<dbReference type="PANTHER" id="PTHR11532">
    <property type="entry name" value="PROTEASE M14 CARBOXYPEPTIDASE"/>
    <property type="match status" value="1"/>
</dbReference>
<keyword evidence="6" id="KW-0645">Protease</keyword>
<dbReference type="Gene3D" id="2.60.40.1120">
    <property type="entry name" value="Carboxypeptidase-like, regulatory domain"/>
    <property type="match status" value="1"/>
</dbReference>
<dbReference type="GO" id="GO:0004181">
    <property type="term" value="F:metallocarboxypeptidase activity"/>
    <property type="evidence" value="ECO:0007669"/>
    <property type="project" value="InterPro"/>
</dbReference>
<evidence type="ECO:0000256" key="12">
    <source>
        <dbReference type="ARBA" id="ARBA00023180"/>
    </source>
</evidence>
<dbReference type="FunFam" id="2.60.40.1120:FF:000019">
    <property type="entry name" value="Carboxypeptidase D"/>
    <property type="match status" value="1"/>
</dbReference>
<keyword evidence="8 14" id="KW-0732">Signal</keyword>
<evidence type="ECO:0000256" key="13">
    <source>
        <dbReference type="PROSITE-ProRule" id="PRU01379"/>
    </source>
</evidence>
<evidence type="ECO:0000256" key="3">
    <source>
        <dbReference type="ARBA" id="ARBA00005988"/>
    </source>
</evidence>
<evidence type="ECO:0000259" key="15">
    <source>
        <dbReference type="PROSITE" id="PS52035"/>
    </source>
</evidence>
<keyword evidence="5 16" id="KW-0121">Carboxypeptidase</keyword>
<evidence type="ECO:0000256" key="8">
    <source>
        <dbReference type="ARBA" id="ARBA00022729"/>
    </source>
</evidence>
<dbReference type="GO" id="GO:0006518">
    <property type="term" value="P:peptide metabolic process"/>
    <property type="evidence" value="ECO:0007669"/>
    <property type="project" value="TreeGrafter"/>
</dbReference>
<dbReference type="SUPFAM" id="SSF53187">
    <property type="entry name" value="Zn-dependent exopeptidases"/>
    <property type="match status" value="1"/>
</dbReference>
<dbReference type="OrthoDB" id="10249045at2759"/>
<keyword evidence="7" id="KW-0479">Metal-binding</keyword>
<gene>
    <name evidence="16" type="ORF">X975_18077</name>
</gene>
<dbReference type="PROSITE" id="PS00133">
    <property type="entry name" value="CARBOXYPEPT_ZN_2"/>
    <property type="match status" value="1"/>
</dbReference>
<dbReference type="CDD" id="cd03858">
    <property type="entry name" value="M14_CP_N-E_like"/>
    <property type="match status" value="1"/>
</dbReference>